<evidence type="ECO:0000313" key="2">
    <source>
        <dbReference type="EMBL" id="OJF13365.1"/>
    </source>
</evidence>
<accession>A0A1K0FKI7</accession>
<evidence type="ECO:0000313" key="3">
    <source>
        <dbReference type="Proteomes" id="UP000182486"/>
    </source>
</evidence>
<dbReference type="EMBL" id="MEIA01000160">
    <property type="protein sequence ID" value="OJF13365.1"/>
    <property type="molecule type" value="Genomic_DNA"/>
</dbReference>
<protein>
    <recommendedName>
        <fullName evidence="1">Transposase IS701-like DDE domain-containing protein</fullName>
    </recommendedName>
</protein>
<name>A0A1K0FKI7_9ACTN</name>
<gene>
    <name evidence="2" type="ORF">BG844_15700</name>
</gene>
<feature type="domain" description="Transposase IS701-like DDE" evidence="1">
    <location>
        <begin position="23"/>
        <end position="165"/>
    </location>
</feature>
<keyword evidence="3" id="KW-1185">Reference proteome</keyword>
<dbReference type="RefSeq" id="WP_282958180.1">
    <property type="nucleotide sequence ID" value="NZ_MEIA01000160.1"/>
</dbReference>
<dbReference type="Pfam" id="PF13546">
    <property type="entry name" value="DDE_5"/>
    <property type="match status" value="1"/>
</dbReference>
<sequence length="194" mass="21291">MLVVAVMTDRAQAIEVLAGFREEFYRCMNRRADALFELTEALLCTDGPVKMLVGLSLAPEHRRGHGALYDAFNHGHIDVESLRRQLAGLPLPRAADGRLVLAVDVSPWLRPDGACSPQRLFCHTYGRGKDEHRMIPGWPYSIVAALESDGTSWAAVKVHVGGARRRARLSISVDGSMPVTDPAGPTARAVRRVR</sequence>
<dbReference type="InterPro" id="IPR038721">
    <property type="entry name" value="IS701-like_DDE_dom"/>
</dbReference>
<comment type="caution">
    <text evidence="2">The sequence shown here is derived from an EMBL/GenBank/DDBJ whole genome shotgun (WGS) entry which is preliminary data.</text>
</comment>
<organism evidence="2 3">
    <name type="scientific">Couchioplanes caeruleus subsp. caeruleus</name>
    <dbReference type="NCBI Taxonomy" id="56427"/>
    <lineage>
        <taxon>Bacteria</taxon>
        <taxon>Bacillati</taxon>
        <taxon>Actinomycetota</taxon>
        <taxon>Actinomycetes</taxon>
        <taxon>Micromonosporales</taxon>
        <taxon>Micromonosporaceae</taxon>
        <taxon>Couchioplanes</taxon>
    </lineage>
</organism>
<proteinExistence type="predicted"/>
<dbReference type="Proteomes" id="UP000182486">
    <property type="component" value="Unassembled WGS sequence"/>
</dbReference>
<evidence type="ECO:0000259" key="1">
    <source>
        <dbReference type="Pfam" id="PF13546"/>
    </source>
</evidence>
<dbReference type="AlphaFoldDB" id="A0A1K0FKI7"/>
<reference evidence="2 3" key="1">
    <citation type="submission" date="2016-09" db="EMBL/GenBank/DDBJ databases">
        <title>Couchioplanes caeruleus draft genome sequence.</title>
        <authorList>
            <person name="Sheehan J."/>
            <person name="Caffrey P."/>
        </authorList>
    </citation>
    <scope>NUCLEOTIDE SEQUENCE [LARGE SCALE GENOMIC DNA]</scope>
    <source>
        <strain evidence="2 3">DSM 43634</strain>
    </source>
</reference>